<evidence type="ECO:0000313" key="26">
    <source>
        <dbReference type="Proteomes" id="UP000054558"/>
    </source>
</evidence>
<dbReference type="InterPro" id="IPR045101">
    <property type="entry name" value="PTP_PTEN"/>
</dbReference>
<dbReference type="GO" id="GO:0016314">
    <property type="term" value="F:phosphatidylinositol-3,4,5-trisphosphate 3-phosphatase activity"/>
    <property type="evidence" value="ECO:0000318"/>
    <property type="project" value="GO_Central"/>
</dbReference>
<dbReference type="PROSITE" id="PS51181">
    <property type="entry name" value="PPASE_TENSIN"/>
    <property type="match status" value="1"/>
</dbReference>
<evidence type="ECO:0000256" key="18">
    <source>
        <dbReference type="ARBA" id="ARBA00048832"/>
    </source>
</evidence>
<dbReference type="Pfam" id="PF22785">
    <property type="entry name" value="Tc-R-P"/>
    <property type="match status" value="1"/>
</dbReference>
<accession>A0A1Y1IAU0</accession>
<evidence type="ECO:0000256" key="1">
    <source>
        <dbReference type="ARBA" id="ARBA00004496"/>
    </source>
</evidence>
<dbReference type="PROSITE" id="PS51182">
    <property type="entry name" value="C2_TENSIN"/>
    <property type="match status" value="1"/>
</dbReference>
<dbReference type="PROSITE" id="PS00383">
    <property type="entry name" value="TYR_PHOSPHATASE_1"/>
    <property type="match status" value="1"/>
</dbReference>
<dbReference type="GO" id="GO:0004725">
    <property type="term" value="F:protein tyrosine phosphatase activity"/>
    <property type="evidence" value="ECO:0007669"/>
    <property type="project" value="UniProtKB-EC"/>
</dbReference>
<evidence type="ECO:0000256" key="14">
    <source>
        <dbReference type="ARBA" id="ARBA00043760"/>
    </source>
</evidence>
<comment type="catalytic activity">
    <reaction evidence="18">
        <text>O-phospho-L-threonyl-[protein] + H2O = L-threonyl-[protein] + phosphate</text>
        <dbReference type="Rhea" id="RHEA:47004"/>
        <dbReference type="Rhea" id="RHEA-COMP:11060"/>
        <dbReference type="Rhea" id="RHEA-COMP:11605"/>
        <dbReference type="ChEBI" id="CHEBI:15377"/>
        <dbReference type="ChEBI" id="CHEBI:30013"/>
        <dbReference type="ChEBI" id="CHEBI:43474"/>
        <dbReference type="ChEBI" id="CHEBI:61977"/>
        <dbReference type="EC" id="3.1.3.16"/>
    </reaction>
    <physiologicalReaction direction="left-to-right" evidence="18">
        <dbReference type="Rhea" id="RHEA:47005"/>
    </physiologicalReaction>
</comment>
<dbReference type="SUPFAM" id="SSF49562">
    <property type="entry name" value="C2 domain (Calcium/lipid-binding domain, CaLB)"/>
    <property type="match status" value="1"/>
</dbReference>
<evidence type="ECO:0000259" key="22">
    <source>
        <dbReference type="PROSITE" id="PS50056"/>
    </source>
</evidence>
<evidence type="ECO:0000256" key="21">
    <source>
        <dbReference type="SAM" id="MobiDB-lite"/>
    </source>
</evidence>
<proteinExistence type="inferred from homology"/>
<dbReference type="AlphaFoldDB" id="A0A1Y1IAU0"/>
<feature type="coiled-coil region" evidence="20">
    <location>
        <begin position="459"/>
        <end position="500"/>
    </location>
</feature>
<evidence type="ECO:0000256" key="2">
    <source>
        <dbReference type="ARBA" id="ARBA00007881"/>
    </source>
</evidence>
<evidence type="ECO:0000256" key="19">
    <source>
        <dbReference type="ARBA" id="ARBA00051341"/>
    </source>
</evidence>
<evidence type="ECO:0000259" key="24">
    <source>
        <dbReference type="PROSITE" id="PS51182"/>
    </source>
</evidence>
<evidence type="ECO:0000256" key="13">
    <source>
        <dbReference type="ARBA" id="ARBA00043734"/>
    </source>
</evidence>
<evidence type="ECO:0000256" key="15">
    <source>
        <dbReference type="ARBA" id="ARBA00043762"/>
    </source>
</evidence>
<feature type="domain" description="Phosphatase tensin-type" evidence="23">
    <location>
        <begin position="14"/>
        <end position="185"/>
    </location>
</feature>
<feature type="coiled-coil region" evidence="20">
    <location>
        <begin position="579"/>
        <end position="609"/>
    </location>
</feature>
<comment type="catalytic activity">
    <reaction evidence="19">
        <text>O-phospho-L-tyrosyl-[protein] + H2O = L-tyrosyl-[protein] + phosphate</text>
        <dbReference type="Rhea" id="RHEA:10684"/>
        <dbReference type="Rhea" id="RHEA-COMP:10136"/>
        <dbReference type="Rhea" id="RHEA-COMP:20101"/>
        <dbReference type="ChEBI" id="CHEBI:15377"/>
        <dbReference type="ChEBI" id="CHEBI:43474"/>
        <dbReference type="ChEBI" id="CHEBI:46858"/>
        <dbReference type="ChEBI" id="CHEBI:61978"/>
        <dbReference type="EC" id="3.1.3.48"/>
    </reaction>
    <physiologicalReaction direction="left-to-right" evidence="19">
        <dbReference type="Rhea" id="RHEA:10685"/>
    </physiologicalReaction>
</comment>
<dbReference type="SMART" id="SM01301">
    <property type="entry name" value="PTPlike_phytase"/>
    <property type="match status" value="1"/>
</dbReference>
<sequence>MQSFARGLVSKKKRRYKENGFDLDLSYITPRIIAMGFPSEGTEGIYRNPLSEVLRLLTKMHDNHYLVFNLCSERAYDAEKFNGQVERIPFDDHQAAPLEVIQAFCLKADAWLARHPQNVIVVHCKAGKGRSGLMICALLLFLELMPDPDTAMRFYADKRTKNGKGVTIASQRRYVRYYNDSLVNGPRPAAMLRLVQVKVTATIAVKGDVILVVSCNNGTGDYNVTPVLTSTEEGSIRSLNRQIVRRTLTLDVRPVLLMGDVKVQLFDRKIAKDASLFYCWFNTGYVAEGKWAVQRDEMDKPAKRQGLQSISKTTCVWSSLLPHPRLLALLRDLQTLVQHKRKTETRTEMKIRPFSVLKVDTRVPAGPAAAEEMLLLKADLVSLREELEEEKKGARQREEALAARLSAVMPHAEEWEAQLRAQHDAELRHVRDGAEERERQRGAEDVRWRDRENELLMALAEACDQAKTLQGQLEAEVAERSKLQEELRLLKGKVERARQKGCCPACGAAAQGDTRGSPQAERPASPRRTQALPSRPVSESSADALRLSSAAWRIRAATEGLVGKAWHEPDKSASNEQVMVDLQDSVTRMQTLMRELRKEQNMNGKLNAQIQSFLTAGQLGELRLDRKPLREKACTLWKTLV</sequence>
<dbReference type="InterPro" id="IPR035892">
    <property type="entry name" value="C2_domain_sf"/>
</dbReference>
<dbReference type="STRING" id="105231.A0A1Y1IAU0"/>
<feature type="domain" description="Tyrosine specific protein phosphatases" evidence="22">
    <location>
        <begin position="120"/>
        <end position="159"/>
    </location>
</feature>
<dbReference type="EC" id="3.1.3.16" evidence="5"/>
<evidence type="ECO:0000256" key="16">
    <source>
        <dbReference type="ARBA" id="ARBA00044309"/>
    </source>
</evidence>
<dbReference type="Proteomes" id="UP000054558">
    <property type="component" value="Unassembled WGS sequence"/>
</dbReference>
<dbReference type="InterPro" id="IPR016130">
    <property type="entry name" value="Tyr_Pase_AS"/>
</dbReference>
<comment type="catalytic activity">
    <reaction evidence="13">
        <text>1D-myo-inositol 1,3,4,5-tetrakisphosphate + H2O = 1D-myo-inositol 1,4,5-trisphosphate + phosphate</text>
        <dbReference type="Rhea" id="RHEA:77155"/>
        <dbReference type="ChEBI" id="CHEBI:15377"/>
        <dbReference type="ChEBI" id="CHEBI:43474"/>
        <dbReference type="ChEBI" id="CHEBI:57895"/>
        <dbReference type="ChEBI" id="CHEBI:203600"/>
    </reaction>
    <physiologicalReaction direction="left-to-right" evidence="13">
        <dbReference type="Rhea" id="RHEA:77156"/>
    </physiologicalReaction>
</comment>
<evidence type="ECO:0000256" key="7">
    <source>
        <dbReference type="ARBA" id="ARBA00022801"/>
    </source>
</evidence>
<evidence type="ECO:0000259" key="23">
    <source>
        <dbReference type="PROSITE" id="PS51181"/>
    </source>
</evidence>
<dbReference type="SUPFAM" id="SSF52799">
    <property type="entry name" value="(Phosphotyrosine protein) phosphatases II"/>
    <property type="match status" value="1"/>
</dbReference>
<feature type="coiled-coil region" evidence="20">
    <location>
        <begin position="370"/>
        <end position="404"/>
    </location>
</feature>
<comment type="similarity">
    <text evidence="2">Belongs to the PTEN phosphatase protein family.</text>
</comment>
<dbReference type="InterPro" id="IPR029021">
    <property type="entry name" value="Prot-tyrosine_phosphatase-like"/>
</dbReference>
<dbReference type="CDD" id="cd14509">
    <property type="entry name" value="PTP_PTEN"/>
    <property type="match status" value="1"/>
</dbReference>
<evidence type="ECO:0000256" key="3">
    <source>
        <dbReference type="ARBA" id="ARBA00013015"/>
    </source>
</evidence>
<dbReference type="GO" id="GO:0042995">
    <property type="term" value="C:cell projection"/>
    <property type="evidence" value="ECO:0007669"/>
    <property type="project" value="UniProtKB-ARBA"/>
</dbReference>
<keyword evidence="7" id="KW-0378">Hydrolase</keyword>
<dbReference type="GO" id="GO:0006629">
    <property type="term" value="P:lipid metabolic process"/>
    <property type="evidence" value="ECO:0007669"/>
    <property type="project" value="UniProtKB-KW"/>
</dbReference>
<dbReference type="Pfam" id="PF10409">
    <property type="entry name" value="PTEN_C2"/>
    <property type="match status" value="1"/>
</dbReference>
<evidence type="ECO:0000256" key="9">
    <source>
        <dbReference type="ARBA" id="ARBA00023098"/>
    </source>
</evidence>
<evidence type="ECO:0000256" key="11">
    <source>
        <dbReference type="ARBA" id="ARBA00034268"/>
    </source>
</evidence>
<evidence type="ECO:0000256" key="6">
    <source>
        <dbReference type="ARBA" id="ARBA00022490"/>
    </source>
</evidence>
<dbReference type="InterPro" id="IPR000387">
    <property type="entry name" value="Tyr_Pase_dom"/>
</dbReference>
<evidence type="ECO:0000256" key="20">
    <source>
        <dbReference type="SAM" id="Coils"/>
    </source>
</evidence>
<comment type="catalytic activity">
    <reaction evidence="10">
        <text>1,2-dihexadecanoyl-sn-glycero-3-phospho-(1D-myo-inositol-3,4,5-trisphosphate) + H2O = 1,2-dihexadecanoyl-sn-glycero-3-phospho-(1D-myo-inositol-4,5-bisphosphate) + phosphate</text>
        <dbReference type="Rhea" id="RHEA:43560"/>
        <dbReference type="ChEBI" id="CHEBI:15377"/>
        <dbReference type="ChEBI" id="CHEBI:43474"/>
        <dbReference type="ChEBI" id="CHEBI:83420"/>
        <dbReference type="ChEBI" id="CHEBI:83423"/>
    </reaction>
    <physiologicalReaction direction="left-to-right" evidence="10">
        <dbReference type="Rhea" id="RHEA:43561"/>
    </physiologicalReaction>
</comment>
<name>A0A1Y1IAU0_KLENI</name>
<dbReference type="InterPro" id="IPR014020">
    <property type="entry name" value="Tensin_C2-dom"/>
</dbReference>
<evidence type="ECO:0000256" key="4">
    <source>
        <dbReference type="ARBA" id="ARBA00013064"/>
    </source>
</evidence>
<dbReference type="PROSITE" id="PS50056">
    <property type="entry name" value="TYR_PHOSPHATASE_2"/>
    <property type="match status" value="1"/>
</dbReference>
<keyword evidence="20" id="KW-0175">Coiled coil</keyword>
<dbReference type="GO" id="GO:0004722">
    <property type="term" value="F:protein serine/threonine phosphatase activity"/>
    <property type="evidence" value="ECO:0007669"/>
    <property type="project" value="UniProtKB-EC"/>
</dbReference>
<comment type="catalytic activity">
    <reaction evidence="17">
        <text>O-phospho-L-seryl-[protein] + H2O = L-seryl-[protein] + phosphate</text>
        <dbReference type="Rhea" id="RHEA:20629"/>
        <dbReference type="Rhea" id="RHEA-COMP:9863"/>
        <dbReference type="Rhea" id="RHEA-COMP:11604"/>
        <dbReference type="ChEBI" id="CHEBI:15377"/>
        <dbReference type="ChEBI" id="CHEBI:29999"/>
        <dbReference type="ChEBI" id="CHEBI:43474"/>
        <dbReference type="ChEBI" id="CHEBI:83421"/>
        <dbReference type="EC" id="3.1.3.16"/>
    </reaction>
    <physiologicalReaction direction="left-to-right" evidence="17">
        <dbReference type="Rhea" id="RHEA:20630"/>
    </physiologicalReaction>
</comment>
<comment type="catalytic activity">
    <reaction evidence="14">
        <text>a 1,2-diacyl-sn-glycero-3-phospho-(1D-myo-inositol-3,4,5-trisphosphate) + H2O = a 1,2-diacyl-sn-glycero-3-phospho-(1D-myo-inositol-4,5-bisphosphate) + phosphate</text>
        <dbReference type="Rhea" id="RHEA:25017"/>
        <dbReference type="ChEBI" id="CHEBI:15377"/>
        <dbReference type="ChEBI" id="CHEBI:43474"/>
        <dbReference type="ChEBI" id="CHEBI:57836"/>
        <dbReference type="ChEBI" id="CHEBI:58456"/>
        <dbReference type="EC" id="3.1.3.67"/>
    </reaction>
    <physiologicalReaction direction="left-to-right" evidence="14">
        <dbReference type="Rhea" id="RHEA:25018"/>
    </physiologicalReaction>
</comment>
<dbReference type="PANTHER" id="PTHR12305:SF81">
    <property type="entry name" value="PHOSPHATIDYLINOSITOL 3,4,5-TRISPHOSPHATE 3-PHOSPHATASE AND DUAL-SPECIFICITY PROTEIN PHOSPHATASE PTEN"/>
    <property type="match status" value="1"/>
</dbReference>
<dbReference type="Gene3D" id="2.60.40.1110">
    <property type="match status" value="1"/>
</dbReference>
<dbReference type="EC" id="3.1.3.67" evidence="3"/>
<organism evidence="25 26">
    <name type="scientific">Klebsormidium nitens</name>
    <name type="common">Green alga</name>
    <name type="synonym">Ulothrix nitens</name>
    <dbReference type="NCBI Taxonomy" id="105231"/>
    <lineage>
        <taxon>Eukaryota</taxon>
        <taxon>Viridiplantae</taxon>
        <taxon>Streptophyta</taxon>
        <taxon>Klebsormidiophyceae</taxon>
        <taxon>Klebsormidiales</taxon>
        <taxon>Klebsormidiaceae</taxon>
        <taxon>Klebsormidium</taxon>
    </lineage>
</organism>
<gene>
    <name evidence="25" type="ORF">KFL_002550130</name>
</gene>
<comment type="catalytic activity">
    <reaction evidence="15">
        <text>1D-myo-inositol 1,3,4,5,6-pentakisphosphate + H2O = 1D-myo-inositol 1,4,5,6-tetrakisphosphate + phosphate</text>
        <dbReference type="Rhea" id="RHEA:77143"/>
        <dbReference type="ChEBI" id="CHEBI:15377"/>
        <dbReference type="ChEBI" id="CHEBI:43474"/>
        <dbReference type="ChEBI" id="CHEBI:57627"/>
        <dbReference type="ChEBI" id="CHEBI:57733"/>
    </reaction>
    <physiologicalReaction direction="left-to-right" evidence="15">
        <dbReference type="Rhea" id="RHEA:77144"/>
    </physiologicalReaction>
</comment>
<dbReference type="InterPro" id="IPR051281">
    <property type="entry name" value="Dual-spec_lipid-protein_phosph"/>
</dbReference>
<protein>
    <recommendedName>
        <fullName evidence="12">Phosphatidylinositol 3,4,5-trisphosphate 3-phosphatase and dual-specificity protein phosphatase PTEN</fullName>
        <ecNumber evidence="5">3.1.3.16</ecNumber>
        <ecNumber evidence="4">3.1.3.48</ecNumber>
        <ecNumber evidence="3">3.1.3.67</ecNumber>
    </recommendedName>
    <alternativeName>
        <fullName evidence="16">Inositol polyphosphate 3-phosphatase</fullName>
    </alternativeName>
</protein>
<evidence type="ECO:0000256" key="10">
    <source>
        <dbReference type="ARBA" id="ARBA00034256"/>
    </source>
</evidence>
<comment type="catalytic activity">
    <reaction evidence="11">
        <text>1,2-dioctanoyl-sn-glycero-3-phospho-(1D-myo-inositol-3,4,5-trisphosphate) + H2O = 1,2-dioctanoyl-sn-glycero-3-phospho-(1D-myo-inositol-4,5-bisphosphate) + phosphate</text>
        <dbReference type="Rhea" id="RHEA:43552"/>
        <dbReference type="ChEBI" id="CHEBI:15377"/>
        <dbReference type="ChEBI" id="CHEBI:43474"/>
        <dbReference type="ChEBI" id="CHEBI:83416"/>
        <dbReference type="ChEBI" id="CHEBI:83419"/>
    </reaction>
    <physiologicalReaction direction="left-to-right" evidence="11">
        <dbReference type="Rhea" id="RHEA:43553"/>
    </physiologicalReaction>
</comment>
<feature type="region of interest" description="Disordered" evidence="21">
    <location>
        <begin position="505"/>
        <end position="541"/>
    </location>
</feature>
<evidence type="ECO:0000313" key="25">
    <source>
        <dbReference type="EMBL" id="GAQ85806.1"/>
    </source>
</evidence>
<keyword evidence="6" id="KW-0963">Cytoplasm</keyword>
<dbReference type="PANTHER" id="PTHR12305">
    <property type="entry name" value="PHOSPHATASE WITH HOMOLOGY TO TENSIN"/>
    <property type="match status" value="1"/>
</dbReference>
<dbReference type="EMBL" id="DF237204">
    <property type="protein sequence ID" value="GAQ85806.1"/>
    <property type="molecule type" value="Genomic_DNA"/>
</dbReference>
<evidence type="ECO:0000256" key="17">
    <source>
        <dbReference type="ARBA" id="ARBA00047986"/>
    </source>
</evidence>
<dbReference type="Gene3D" id="3.90.190.10">
    <property type="entry name" value="Protein tyrosine phosphatase superfamily"/>
    <property type="match status" value="1"/>
</dbReference>
<reference evidence="25 26" key="1">
    <citation type="journal article" date="2014" name="Nat. Commun.">
        <title>Klebsormidium flaccidum genome reveals primary factors for plant terrestrial adaptation.</title>
        <authorList>
            <person name="Hori K."/>
            <person name="Maruyama F."/>
            <person name="Fujisawa T."/>
            <person name="Togashi T."/>
            <person name="Yamamoto N."/>
            <person name="Seo M."/>
            <person name="Sato S."/>
            <person name="Yamada T."/>
            <person name="Mori H."/>
            <person name="Tajima N."/>
            <person name="Moriyama T."/>
            <person name="Ikeuchi M."/>
            <person name="Watanabe M."/>
            <person name="Wada H."/>
            <person name="Kobayashi K."/>
            <person name="Saito M."/>
            <person name="Masuda T."/>
            <person name="Sasaki-Sekimoto Y."/>
            <person name="Mashiguchi K."/>
            <person name="Awai K."/>
            <person name="Shimojima M."/>
            <person name="Masuda S."/>
            <person name="Iwai M."/>
            <person name="Nobusawa T."/>
            <person name="Narise T."/>
            <person name="Kondo S."/>
            <person name="Saito H."/>
            <person name="Sato R."/>
            <person name="Murakawa M."/>
            <person name="Ihara Y."/>
            <person name="Oshima-Yamada Y."/>
            <person name="Ohtaka K."/>
            <person name="Satoh M."/>
            <person name="Sonobe K."/>
            <person name="Ishii M."/>
            <person name="Ohtani R."/>
            <person name="Kanamori-Sato M."/>
            <person name="Honoki R."/>
            <person name="Miyazaki D."/>
            <person name="Mochizuki H."/>
            <person name="Umetsu J."/>
            <person name="Higashi K."/>
            <person name="Shibata D."/>
            <person name="Kamiya Y."/>
            <person name="Sato N."/>
            <person name="Nakamura Y."/>
            <person name="Tabata S."/>
            <person name="Ida S."/>
            <person name="Kurokawa K."/>
            <person name="Ohta H."/>
        </authorList>
    </citation>
    <scope>NUCLEOTIDE SEQUENCE [LARGE SCALE GENOMIC DNA]</scope>
    <source>
        <strain evidence="25 26">NIES-2285</strain>
    </source>
</reference>
<dbReference type="OrthoDB" id="266663at2759"/>
<keyword evidence="9" id="KW-0443">Lipid metabolism</keyword>
<feature type="domain" description="C2 tensin-type" evidence="24">
    <location>
        <begin position="189"/>
        <end position="323"/>
    </location>
</feature>
<evidence type="ECO:0000256" key="5">
    <source>
        <dbReference type="ARBA" id="ARBA00013081"/>
    </source>
</evidence>
<dbReference type="SMART" id="SM01326">
    <property type="entry name" value="PTEN_C2"/>
    <property type="match status" value="1"/>
</dbReference>
<dbReference type="GO" id="GO:0050793">
    <property type="term" value="P:regulation of developmental process"/>
    <property type="evidence" value="ECO:0007669"/>
    <property type="project" value="UniProtKB-ARBA"/>
</dbReference>
<dbReference type="GO" id="GO:0005829">
    <property type="term" value="C:cytosol"/>
    <property type="evidence" value="ECO:0000318"/>
    <property type="project" value="GO_Central"/>
</dbReference>
<keyword evidence="26" id="KW-1185">Reference proteome</keyword>
<dbReference type="EC" id="3.1.3.48" evidence="4"/>
<comment type="subcellular location">
    <subcellularLocation>
        <location evidence="1">Cytoplasm</location>
    </subcellularLocation>
</comment>
<dbReference type="InterPro" id="IPR029023">
    <property type="entry name" value="Tensin_phosphatase"/>
</dbReference>
<evidence type="ECO:0000256" key="8">
    <source>
        <dbReference type="ARBA" id="ARBA00022912"/>
    </source>
</evidence>
<keyword evidence="8" id="KW-0904">Protein phosphatase</keyword>
<evidence type="ECO:0000256" key="12">
    <source>
        <dbReference type="ARBA" id="ARBA00034338"/>
    </source>
</evidence>